<dbReference type="InterPro" id="IPR002110">
    <property type="entry name" value="Ankyrin_rpt"/>
</dbReference>
<accession>A0A6L2Q8S3</accession>
<keyword evidence="3" id="KW-1185">Reference proteome</keyword>
<dbReference type="Pfam" id="PF12796">
    <property type="entry name" value="Ank_2"/>
    <property type="match status" value="1"/>
</dbReference>
<dbReference type="PANTHER" id="PTHR24150">
    <property type="entry name" value="ANKYRIN REPEAT AND MYND DOMAIN-CONTAINING PROTEIN 2"/>
    <property type="match status" value="1"/>
</dbReference>
<feature type="repeat" description="ANK" evidence="1">
    <location>
        <begin position="78"/>
        <end position="110"/>
    </location>
</feature>
<dbReference type="SUPFAM" id="SSF48403">
    <property type="entry name" value="Ankyrin repeat"/>
    <property type="match status" value="1"/>
</dbReference>
<dbReference type="PROSITE" id="PS50297">
    <property type="entry name" value="ANK_REP_REGION"/>
    <property type="match status" value="2"/>
</dbReference>
<feature type="non-terminal residue" evidence="2">
    <location>
        <position position="169"/>
    </location>
</feature>
<dbReference type="EMBL" id="BLKM01012981">
    <property type="protein sequence ID" value="GFG38137.1"/>
    <property type="molecule type" value="Genomic_DNA"/>
</dbReference>
<evidence type="ECO:0000313" key="2">
    <source>
        <dbReference type="EMBL" id="GFG38137.1"/>
    </source>
</evidence>
<dbReference type="InterPro" id="IPR052452">
    <property type="entry name" value="Ankyrin-MYND_dom_contain_2"/>
</dbReference>
<dbReference type="OrthoDB" id="10257049at2759"/>
<name>A0A6L2Q8S3_COPFO</name>
<feature type="repeat" description="ANK" evidence="1">
    <location>
        <begin position="44"/>
        <end position="76"/>
    </location>
</feature>
<dbReference type="SMART" id="SM00248">
    <property type="entry name" value="ANK"/>
    <property type="match status" value="3"/>
</dbReference>
<sequence>MAPANDVMSEVEKDIFAKIANNDVNGLKNTLVQQKIEVDIYDENGMTPLQHAAYKGNKEIVQMLIDRGAEVNSGKHEYGYTALHFAALSGNAQVCHLLLMAGAKSQTTNSIGRTASQMAAFVGNHACVAVINSYIPKSDVDYYTIPQGLETEPKLPPTVAAPLHKFVMQ</sequence>
<organism evidence="2 3">
    <name type="scientific">Coptotermes formosanus</name>
    <name type="common">Formosan subterranean termite</name>
    <dbReference type="NCBI Taxonomy" id="36987"/>
    <lineage>
        <taxon>Eukaryota</taxon>
        <taxon>Metazoa</taxon>
        <taxon>Ecdysozoa</taxon>
        <taxon>Arthropoda</taxon>
        <taxon>Hexapoda</taxon>
        <taxon>Insecta</taxon>
        <taxon>Pterygota</taxon>
        <taxon>Neoptera</taxon>
        <taxon>Polyneoptera</taxon>
        <taxon>Dictyoptera</taxon>
        <taxon>Blattodea</taxon>
        <taxon>Blattoidea</taxon>
        <taxon>Termitoidae</taxon>
        <taxon>Rhinotermitidae</taxon>
        <taxon>Coptotermes</taxon>
    </lineage>
</organism>
<dbReference type="PANTHER" id="PTHR24150:SF8">
    <property type="entry name" value="ANKYRIN REPEAT AND MYND DOMAIN-CONTAINING PROTEIN 2"/>
    <property type="match status" value="1"/>
</dbReference>
<evidence type="ECO:0000256" key="1">
    <source>
        <dbReference type="PROSITE-ProRule" id="PRU00023"/>
    </source>
</evidence>
<dbReference type="Proteomes" id="UP000502823">
    <property type="component" value="Unassembled WGS sequence"/>
</dbReference>
<dbReference type="AlphaFoldDB" id="A0A6L2Q8S3"/>
<reference evidence="3" key="1">
    <citation type="submission" date="2020-01" db="EMBL/GenBank/DDBJ databases">
        <title>Draft genome sequence of the Termite Coptotermes fromosanus.</title>
        <authorList>
            <person name="Itakura S."/>
            <person name="Yosikawa Y."/>
            <person name="Umezawa K."/>
        </authorList>
    </citation>
    <scope>NUCLEOTIDE SEQUENCE [LARGE SCALE GENOMIC DNA]</scope>
</reference>
<dbReference type="PROSITE" id="PS50088">
    <property type="entry name" value="ANK_REPEAT"/>
    <property type="match status" value="2"/>
</dbReference>
<comment type="caution">
    <text evidence="2">The sequence shown here is derived from an EMBL/GenBank/DDBJ whole genome shotgun (WGS) entry which is preliminary data.</text>
</comment>
<dbReference type="InParanoid" id="A0A6L2Q8S3"/>
<gene>
    <name evidence="2" type="ORF">Cfor_04788</name>
</gene>
<proteinExistence type="predicted"/>
<protein>
    <submittedName>
        <fullName evidence="2">Uncharacterized protein</fullName>
    </submittedName>
</protein>
<dbReference type="InterPro" id="IPR036770">
    <property type="entry name" value="Ankyrin_rpt-contain_sf"/>
</dbReference>
<keyword evidence="1" id="KW-0040">ANK repeat</keyword>
<dbReference type="Gene3D" id="1.25.40.20">
    <property type="entry name" value="Ankyrin repeat-containing domain"/>
    <property type="match status" value="1"/>
</dbReference>
<evidence type="ECO:0000313" key="3">
    <source>
        <dbReference type="Proteomes" id="UP000502823"/>
    </source>
</evidence>